<protein>
    <recommendedName>
        <fullName evidence="10">Subtilisin inhibitor domain-containing protein</fullName>
    </recommendedName>
</protein>
<dbReference type="Gene3D" id="3.30.350.10">
    <property type="entry name" value="Subtilisin inhibitor-like"/>
    <property type="match status" value="1"/>
</dbReference>
<evidence type="ECO:0000256" key="7">
    <source>
        <dbReference type="ARBA" id="ARBA00023157"/>
    </source>
</evidence>
<dbReference type="InterPro" id="IPR036819">
    <property type="entry name" value="Subtilisin_inhibitor-like_sf"/>
</dbReference>
<evidence type="ECO:0000313" key="11">
    <source>
        <dbReference type="EMBL" id="GHI27526.1"/>
    </source>
</evidence>
<dbReference type="SUPFAM" id="SSF55399">
    <property type="entry name" value="Subtilisin inhibitor"/>
    <property type="match status" value="1"/>
</dbReference>
<accession>A0ABQ3PR83</accession>
<dbReference type="Pfam" id="PF00720">
    <property type="entry name" value="SSI"/>
    <property type="match status" value="1"/>
</dbReference>
<sequence length="134" mass="13649">MKITTALAGVALAALALSGTAAAAPSPSTDGHLWLTVTRTTAEGTSATGNLWLECPGREGDAGHPHRASACADLATAGGDLDALPGRETALCSNDAVHVVATAHGRYGSRAVHWEHAYASDCHLTLATGEIFDF</sequence>
<dbReference type="InterPro" id="IPR000691">
    <property type="entry name" value="Prot_inh_I16_SSI"/>
</dbReference>
<evidence type="ECO:0000259" key="10">
    <source>
        <dbReference type="Pfam" id="PF00720"/>
    </source>
</evidence>
<evidence type="ECO:0000256" key="2">
    <source>
        <dbReference type="ARBA" id="ARBA00010472"/>
    </source>
</evidence>
<comment type="subcellular location">
    <subcellularLocation>
        <location evidence="1">Secreted</location>
    </subcellularLocation>
</comment>
<dbReference type="PRINTS" id="PR00294">
    <property type="entry name" value="SSBTLNINHBTR"/>
</dbReference>
<dbReference type="EMBL" id="BNDW01000117">
    <property type="protein sequence ID" value="GHI27526.1"/>
    <property type="molecule type" value="Genomic_DNA"/>
</dbReference>
<comment type="similarity">
    <text evidence="2 8">Belongs to the protease inhibitor I16 (SSI) family.</text>
</comment>
<gene>
    <name evidence="11" type="ORF">Shyd_88970</name>
</gene>
<dbReference type="Proteomes" id="UP001052739">
    <property type="component" value="Unassembled WGS sequence"/>
</dbReference>
<keyword evidence="7" id="KW-1015">Disulfide bond</keyword>
<evidence type="ECO:0000256" key="3">
    <source>
        <dbReference type="ARBA" id="ARBA00011738"/>
    </source>
</evidence>
<organism evidence="11 12">
    <name type="scientific">Streptomyces hydrogenans</name>
    <dbReference type="NCBI Taxonomy" id="1873719"/>
    <lineage>
        <taxon>Bacteria</taxon>
        <taxon>Bacillati</taxon>
        <taxon>Actinomycetota</taxon>
        <taxon>Actinomycetes</taxon>
        <taxon>Kitasatosporales</taxon>
        <taxon>Streptomycetaceae</taxon>
        <taxon>Streptomyces</taxon>
    </lineage>
</organism>
<comment type="subunit">
    <text evidence="3">Homodimer.</text>
</comment>
<evidence type="ECO:0000256" key="4">
    <source>
        <dbReference type="ARBA" id="ARBA00022525"/>
    </source>
</evidence>
<evidence type="ECO:0000256" key="1">
    <source>
        <dbReference type="ARBA" id="ARBA00004613"/>
    </source>
</evidence>
<comment type="caution">
    <text evidence="11">The sequence shown here is derived from an EMBL/GenBank/DDBJ whole genome shotgun (WGS) entry which is preliminary data.</text>
</comment>
<evidence type="ECO:0000256" key="6">
    <source>
        <dbReference type="ARBA" id="ARBA00022900"/>
    </source>
</evidence>
<reference evidence="11" key="1">
    <citation type="submission" date="2024-05" db="EMBL/GenBank/DDBJ databases">
        <title>Whole genome shotgun sequence of Streptomyces hydrogenans NBRC 13475.</title>
        <authorList>
            <person name="Komaki H."/>
            <person name="Tamura T."/>
        </authorList>
    </citation>
    <scope>NUCLEOTIDE SEQUENCE</scope>
    <source>
        <strain evidence="11">NBRC 13475</strain>
    </source>
</reference>
<evidence type="ECO:0000313" key="12">
    <source>
        <dbReference type="Proteomes" id="UP001052739"/>
    </source>
</evidence>
<dbReference type="RefSeq" id="WP_190223919.1">
    <property type="nucleotide sequence ID" value="NZ_BNBS01000044.1"/>
</dbReference>
<evidence type="ECO:0000256" key="8">
    <source>
        <dbReference type="RuleBase" id="RU003471"/>
    </source>
</evidence>
<feature type="signal peptide" evidence="9">
    <location>
        <begin position="1"/>
        <end position="23"/>
    </location>
</feature>
<dbReference type="InterPro" id="IPR023549">
    <property type="entry name" value="Subtilisin_inhibitor"/>
</dbReference>
<evidence type="ECO:0000256" key="9">
    <source>
        <dbReference type="SAM" id="SignalP"/>
    </source>
</evidence>
<keyword evidence="12" id="KW-1185">Reference proteome</keyword>
<proteinExistence type="inferred from homology"/>
<keyword evidence="5 8" id="KW-0646">Protease inhibitor</keyword>
<keyword evidence="9" id="KW-0732">Signal</keyword>
<name>A0ABQ3PR83_9ACTN</name>
<keyword evidence="6 8" id="KW-0722">Serine protease inhibitor</keyword>
<keyword evidence="4" id="KW-0964">Secreted</keyword>
<evidence type="ECO:0000256" key="5">
    <source>
        <dbReference type="ARBA" id="ARBA00022690"/>
    </source>
</evidence>
<feature type="chain" id="PRO_5045747822" description="Subtilisin inhibitor domain-containing protein" evidence="9">
    <location>
        <begin position="24"/>
        <end position="134"/>
    </location>
</feature>
<feature type="domain" description="Subtilisin inhibitor" evidence="10">
    <location>
        <begin position="32"/>
        <end position="119"/>
    </location>
</feature>